<feature type="compositionally biased region" description="Acidic residues" evidence="1">
    <location>
        <begin position="871"/>
        <end position="883"/>
    </location>
</feature>
<name>A0A445IZG5_GLYSO</name>
<reference evidence="3 4" key="1">
    <citation type="submission" date="2018-09" db="EMBL/GenBank/DDBJ databases">
        <title>A high-quality reference genome of wild soybean provides a powerful tool to mine soybean genomes.</title>
        <authorList>
            <person name="Xie M."/>
            <person name="Chung C.Y.L."/>
            <person name="Li M.-W."/>
            <person name="Wong F.-L."/>
            <person name="Chan T.-F."/>
            <person name="Lam H.-M."/>
        </authorList>
    </citation>
    <scope>NUCLEOTIDE SEQUENCE [LARGE SCALE GENOMIC DNA]</scope>
    <source>
        <strain evidence="4">cv. W05</strain>
        <tissue evidence="3">Hypocotyl of etiolated seedlings</tissue>
    </source>
</reference>
<keyword evidence="4" id="KW-1185">Reference proteome</keyword>
<proteinExistence type="predicted"/>
<feature type="region of interest" description="Disordered" evidence="1">
    <location>
        <begin position="297"/>
        <end position="320"/>
    </location>
</feature>
<accession>A0A445IZG5</accession>
<evidence type="ECO:0000313" key="4">
    <source>
        <dbReference type="Proteomes" id="UP000289340"/>
    </source>
</evidence>
<dbReference type="AlphaFoldDB" id="A0A445IZG5"/>
<evidence type="ECO:0000259" key="2">
    <source>
        <dbReference type="Pfam" id="PF04937"/>
    </source>
</evidence>
<dbReference type="PANTHER" id="PTHR32166">
    <property type="entry name" value="OSJNBA0013A04.12 PROTEIN"/>
    <property type="match status" value="1"/>
</dbReference>
<feature type="region of interest" description="Disordered" evidence="1">
    <location>
        <begin position="86"/>
        <end position="113"/>
    </location>
</feature>
<dbReference type="InterPro" id="IPR007021">
    <property type="entry name" value="DUF659"/>
</dbReference>
<feature type="domain" description="DUF659" evidence="2">
    <location>
        <begin position="374"/>
        <end position="515"/>
    </location>
</feature>
<dbReference type="Proteomes" id="UP000289340">
    <property type="component" value="Chromosome 9"/>
</dbReference>
<comment type="caution">
    <text evidence="3">The sequence shown here is derived from an EMBL/GenBank/DDBJ whole genome shotgun (WGS) entry which is preliminary data.</text>
</comment>
<sequence>MMCLLLHQRDGMVEDFSDDDTQIDFVLETQQLVDNNQEVVQQDLNVFSRRKDWDRSRRISSVLKGHTTFVVVLTYVVNSGRHGRYRGGAAPYRDEGRRSGAVQSSAPSPICYPNGSRNPFSIEAALQPRPATPTTSSGDSDDPVRRRLCTRRSCNLRLRRAATPLLEVRKTTKRMFLVLPCCWVLASWVSTEGSSLFKPTGDRVDAFWKWNSLKDKDNRKSVTCDFCHKTTTGGISRAKRHQLQIKGDVGSCKKVSEDVKLEMIAAYEKKIAETAAYMETMQEEDEEEEDGILEIARLKSGKKRPTTSNEASSTTSNKRITTKKGPIDFLFSKAPKESIKLGKTMRQSSVNETYNKAARDRAAIGTYDPHLKPPSYHELRVPLLKKELEYTKGLLRGHEEERIKYGCSIMSDGWTDRKNRTLINFLVNCSLGTQFVRSVDASEYMKTGQKIFELLDSFVEEIGEKNVIQVVTDNGSKILQVTRPKIFWTPCAAHCLDLMLEDIGKIPKVKRVIQRGIKLVGYIYNHTLALNTMRKFTQKTELVRHGVTRFATTFLTLQRLNKQKANLRRMFTSDEWLKSKAAKEPKGKQATDVVLMPSFWNDVVYALKAMGPLVSVLRLVDNEKKLAMGFIYEAMDRAKEAIQRAFNNNEGKYKDILAIIDKRWDCQLHHPLHAAGYYLNPKFFYTNPNIDSDNEVVDGLYKCIDKLSEDDDFVVEVHKQLLVYKRAGERFGMTAAMKARTEISPGCERNWSTFEHIHSKKRSRLEHQKLQDLVYVKYNQAFLDRFECHDVIDHIALNDIDDSNEWLLGELEGEEASNDLVFDDDDLNWLDVAEATGAGEPLQNTRSQTHINKAAAVLAPTNEKGKKVVEVEEEDEDEGEEEYNSNASESDGFQQHNDLDLEEDEDSD</sequence>
<evidence type="ECO:0000313" key="3">
    <source>
        <dbReference type="EMBL" id="RZB91505.1"/>
    </source>
</evidence>
<dbReference type="InterPro" id="IPR012337">
    <property type="entry name" value="RNaseH-like_sf"/>
</dbReference>
<dbReference type="EMBL" id="QZWG01000009">
    <property type="protein sequence ID" value="RZB91505.1"/>
    <property type="molecule type" value="Genomic_DNA"/>
</dbReference>
<feature type="compositionally biased region" description="Polar residues" evidence="1">
    <location>
        <begin position="884"/>
        <end position="896"/>
    </location>
</feature>
<evidence type="ECO:0000256" key="1">
    <source>
        <dbReference type="SAM" id="MobiDB-lite"/>
    </source>
</evidence>
<gene>
    <name evidence="3" type="ORF">D0Y65_023771</name>
</gene>
<dbReference type="PANTHER" id="PTHR32166:SF74">
    <property type="entry name" value="OS05G0256350 PROTEIN"/>
    <property type="match status" value="1"/>
</dbReference>
<feature type="region of interest" description="Disordered" evidence="1">
    <location>
        <begin position="862"/>
        <end position="908"/>
    </location>
</feature>
<dbReference type="SUPFAM" id="SSF53098">
    <property type="entry name" value="Ribonuclease H-like"/>
    <property type="match status" value="1"/>
</dbReference>
<protein>
    <recommendedName>
        <fullName evidence="2">DUF659 domain-containing protein</fullName>
    </recommendedName>
</protein>
<organism evidence="3 4">
    <name type="scientific">Glycine soja</name>
    <name type="common">Wild soybean</name>
    <dbReference type="NCBI Taxonomy" id="3848"/>
    <lineage>
        <taxon>Eukaryota</taxon>
        <taxon>Viridiplantae</taxon>
        <taxon>Streptophyta</taxon>
        <taxon>Embryophyta</taxon>
        <taxon>Tracheophyta</taxon>
        <taxon>Spermatophyta</taxon>
        <taxon>Magnoliopsida</taxon>
        <taxon>eudicotyledons</taxon>
        <taxon>Gunneridae</taxon>
        <taxon>Pentapetalae</taxon>
        <taxon>rosids</taxon>
        <taxon>fabids</taxon>
        <taxon>Fabales</taxon>
        <taxon>Fabaceae</taxon>
        <taxon>Papilionoideae</taxon>
        <taxon>50 kb inversion clade</taxon>
        <taxon>NPAAA clade</taxon>
        <taxon>indigoferoid/millettioid clade</taxon>
        <taxon>Phaseoleae</taxon>
        <taxon>Glycine</taxon>
        <taxon>Glycine subgen. Soja</taxon>
    </lineage>
</organism>
<dbReference type="Pfam" id="PF04937">
    <property type="entry name" value="DUF659"/>
    <property type="match status" value="1"/>
</dbReference>
<feature type="compositionally biased region" description="Low complexity" evidence="1">
    <location>
        <begin position="306"/>
        <end position="317"/>
    </location>
</feature>